<dbReference type="AlphaFoldDB" id="A0A135SBK9"/>
<dbReference type="GO" id="GO:0016740">
    <property type="term" value="F:transferase activity"/>
    <property type="evidence" value="ECO:0007669"/>
    <property type="project" value="UniProtKB-KW"/>
</dbReference>
<sequence length="506" mass="57802">MVAPARIHSDNLKWDQSEELYEQDTARLRKTSQFEKVKAVAETALGKSLERAPPLVTGGFHMLYPFRPDGGSPSAKILVRVPFPSQGIFHEENLTMEVATARYLAQHTQLPIPKVYHYGVDPRPGIGPFLMMEDLGSKELETMSRSLSTPHSNPAVLDPDMPEGKLKSLYRKMAECVLQLAQPSFPCIGALVETSPGSGSQCITGRPITLNMINMVQLSNVPKSIFPPKGTTYRTTDEWYVVLAEQQMATLLFQHNDIISSRDDCRTKYVARQLFRRLAKQGRLSSYGFAEDDWSARAKHSPATLPMPSNSGSFRLWCDDFRPANVLVTEDDDIAAVFDWEFTFAGPTQLVLDPPWWLLLDTPDSWDNGIEDWEQNYEKRLPTWLSALQEAEKEMKKSGTPFLLSAYMRDSWATGRFWLNYAARKSWAFDAIYWKYLDEKFYGKRDSHSGVSKSELWKTRIHLLSPEEQASMDTMVEIKIEESKERILVDWEDAEARRRLSSFLFD</sequence>
<dbReference type="PANTHER" id="PTHR21310">
    <property type="entry name" value="AMINOGLYCOSIDE PHOSPHOTRANSFERASE-RELATED-RELATED"/>
    <property type="match status" value="1"/>
</dbReference>
<dbReference type="OrthoDB" id="5412996at2759"/>
<organism evidence="2 3">
    <name type="scientific">Colletotrichum simmondsii</name>
    <dbReference type="NCBI Taxonomy" id="703756"/>
    <lineage>
        <taxon>Eukaryota</taxon>
        <taxon>Fungi</taxon>
        <taxon>Dikarya</taxon>
        <taxon>Ascomycota</taxon>
        <taxon>Pezizomycotina</taxon>
        <taxon>Sordariomycetes</taxon>
        <taxon>Hypocreomycetidae</taxon>
        <taxon>Glomerellales</taxon>
        <taxon>Glomerellaceae</taxon>
        <taxon>Colletotrichum</taxon>
        <taxon>Colletotrichum acutatum species complex</taxon>
    </lineage>
</organism>
<evidence type="ECO:0000259" key="1">
    <source>
        <dbReference type="Pfam" id="PF01636"/>
    </source>
</evidence>
<protein>
    <submittedName>
        <fullName evidence="2">Phosphotransferase</fullName>
    </submittedName>
</protein>
<dbReference type="EMBL" id="JFBX01000622">
    <property type="protein sequence ID" value="KXH33292.1"/>
    <property type="molecule type" value="Genomic_DNA"/>
</dbReference>
<dbReference type="PANTHER" id="PTHR21310:SF37">
    <property type="entry name" value="AMINOGLYCOSIDE PHOSPHOTRANSFERASE DOMAIN-CONTAINING PROTEIN"/>
    <property type="match status" value="1"/>
</dbReference>
<dbReference type="InterPro" id="IPR051678">
    <property type="entry name" value="AGP_Transferase"/>
</dbReference>
<gene>
    <name evidence="2" type="ORF">CSIM01_03206</name>
</gene>
<reference evidence="2 3" key="1">
    <citation type="submission" date="2014-02" db="EMBL/GenBank/DDBJ databases">
        <title>The genome sequence of Colletotrichum simmondsii CBS122122.</title>
        <authorList>
            <person name="Baroncelli R."/>
            <person name="Thon M.R."/>
        </authorList>
    </citation>
    <scope>NUCLEOTIDE SEQUENCE [LARGE SCALE GENOMIC DNA]</scope>
    <source>
        <strain evidence="2 3">CBS122122</strain>
    </source>
</reference>
<dbReference type="Pfam" id="PF01636">
    <property type="entry name" value="APH"/>
    <property type="match status" value="1"/>
</dbReference>
<keyword evidence="2" id="KW-0808">Transferase</keyword>
<dbReference type="InterPro" id="IPR011009">
    <property type="entry name" value="Kinase-like_dom_sf"/>
</dbReference>
<accession>A0A135SBK9</accession>
<evidence type="ECO:0000313" key="3">
    <source>
        <dbReference type="Proteomes" id="UP000070328"/>
    </source>
</evidence>
<keyword evidence="3" id="KW-1185">Reference proteome</keyword>
<proteinExistence type="predicted"/>
<evidence type="ECO:0000313" key="2">
    <source>
        <dbReference type="EMBL" id="KXH33292.1"/>
    </source>
</evidence>
<dbReference type="SUPFAM" id="SSF56112">
    <property type="entry name" value="Protein kinase-like (PK-like)"/>
    <property type="match status" value="1"/>
</dbReference>
<feature type="domain" description="Aminoglycoside phosphotransferase" evidence="1">
    <location>
        <begin position="266"/>
        <end position="347"/>
    </location>
</feature>
<dbReference type="Proteomes" id="UP000070328">
    <property type="component" value="Unassembled WGS sequence"/>
</dbReference>
<comment type="caution">
    <text evidence="2">The sequence shown here is derived from an EMBL/GenBank/DDBJ whole genome shotgun (WGS) entry which is preliminary data.</text>
</comment>
<dbReference type="InterPro" id="IPR002575">
    <property type="entry name" value="Aminoglycoside_PTrfase"/>
</dbReference>
<name>A0A135SBK9_9PEZI</name>